<evidence type="ECO:0000256" key="3">
    <source>
        <dbReference type="ARBA" id="ARBA00022448"/>
    </source>
</evidence>
<feature type="transmembrane region" description="Helical" evidence="13">
    <location>
        <begin position="110"/>
        <end position="128"/>
    </location>
</feature>
<dbReference type="PANTHER" id="PTHR42985:SF10">
    <property type="entry name" value="SODIUM-COUPLED MONOCARBOXYLATE TRANSPORTER 1"/>
    <property type="match status" value="1"/>
</dbReference>
<dbReference type="Pfam" id="PF00474">
    <property type="entry name" value="SSF"/>
    <property type="match status" value="1"/>
</dbReference>
<feature type="compositionally biased region" description="Polar residues" evidence="12">
    <location>
        <begin position="1"/>
        <end position="11"/>
    </location>
</feature>
<evidence type="ECO:0000256" key="10">
    <source>
        <dbReference type="ARBA" id="ARBA00023201"/>
    </source>
</evidence>
<keyword evidence="3" id="KW-0813">Transport</keyword>
<evidence type="ECO:0000256" key="7">
    <source>
        <dbReference type="ARBA" id="ARBA00023053"/>
    </source>
</evidence>
<name>A0AAW1BCY2_CROAD</name>
<organism evidence="14 15">
    <name type="scientific">Crotalus adamanteus</name>
    <name type="common">Eastern diamondback rattlesnake</name>
    <dbReference type="NCBI Taxonomy" id="8729"/>
    <lineage>
        <taxon>Eukaryota</taxon>
        <taxon>Metazoa</taxon>
        <taxon>Chordata</taxon>
        <taxon>Craniata</taxon>
        <taxon>Vertebrata</taxon>
        <taxon>Euteleostomi</taxon>
        <taxon>Lepidosauria</taxon>
        <taxon>Squamata</taxon>
        <taxon>Bifurcata</taxon>
        <taxon>Unidentata</taxon>
        <taxon>Episquamata</taxon>
        <taxon>Toxicofera</taxon>
        <taxon>Serpentes</taxon>
        <taxon>Colubroidea</taxon>
        <taxon>Viperidae</taxon>
        <taxon>Crotalinae</taxon>
        <taxon>Crotalus</taxon>
    </lineage>
</organism>
<comment type="subcellular location">
    <subcellularLocation>
        <location evidence="1">Cell membrane</location>
        <topology evidence="1">Multi-pass membrane protein</topology>
    </subcellularLocation>
</comment>
<dbReference type="AlphaFoldDB" id="A0AAW1BCY2"/>
<dbReference type="InterPro" id="IPR038377">
    <property type="entry name" value="Na/Glc_symporter_sf"/>
</dbReference>
<keyword evidence="7" id="KW-0915">Sodium</keyword>
<evidence type="ECO:0000256" key="13">
    <source>
        <dbReference type="SAM" id="Phobius"/>
    </source>
</evidence>
<evidence type="ECO:0000256" key="6">
    <source>
        <dbReference type="ARBA" id="ARBA00022989"/>
    </source>
</evidence>
<evidence type="ECO:0000256" key="4">
    <source>
        <dbReference type="ARBA" id="ARBA00022475"/>
    </source>
</evidence>
<feature type="region of interest" description="Disordered" evidence="12">
    <location>
        <begin position="1"/>
        <end position="32"/>
    </location>
</feature>
<evidence type="ECO:0000256" key="1">
    <source>
        <dbReference type="ARBA" id="ARBA00004651"/>
    </source>
</evidence>
<protein>
    <submittedName>
        <fullName evidence="14">Sodium-coupled monocarboxylate transporter 1-like</fullName>
    </submittedName>
</protein>
<feature type="transmembrane region" description="Helical" evidence="13">
    <location>
        <begin position="148"/>
        <end position="166"/>
    </location>
</feature>
<dbReference type="EMBL" id="JAOTOJ010000006">
    <property type="protein sequence ID" value="KAK9399818.1"/>
    <property type="molecule type" value="Genomic_DNA"/>
</dbReference>
<dbReference type="GO" id="GO:0070062">
    <property type="term" value="C:extracellular exosome"/>
    <property type="evidence" value="ECO:0007669"/>
    <property type="project" value="TreeGrafter"/>
</dbReference>
<dbReference type="Gene3D" id="1.20.1730.10">
    <property type="entry name" value="Sodium/glucose cotransporter"/>
    <property type="match status" value="1"/>
</dbReference>
<evidence type="ECO:0000256" key="2">
    <source>
        <dbReference type="ARBA" id="ARBA00006434"/>
    </source>
</evidence>
<feature type="transmembrane region" description="Helical" evidence="13">
    <location>
        <begin position="178"/>
        <end position="202"/>
    </location>
</feature>
<keyword evidence="9 13" id="KW-0472">Membrane</keyword>
<dbReference type="InterPro" id="IPR051163">
    <property type="entry name" value="Sodium:Solute_Symporter_SSF"/>
</dbReference>
<sequence>MPTNNGRNGSKSAAKWENGPVRRSPGSTSASKQWGAEAWSGRLAARGFSGAQLGGLALGFGCGRKTVSSEWRLAQTIACPRVGRIIMTTTSSQSDVGVDILSQRFTTLDYAIFSTMLLLSAVVGVFYAFEGVLKSHKDFLMADRNLSFLPVAFSLATSYMSALTVLGTPAEVYRFGSVFLLFAFSYAIMVVIIAEVFLPVFYRLGITSVYEVGIAAVPTYAMAS</sequence>
<keyword evidence="15" id="KW-1185">Reference proteome</keyword>
<dbReference type="PANTHER" id="PTHR42985">
    <property type="entry name" value="SODIUM-COUPLED MONOCARBOXYLATE TRANSPORTER"/>
    <property type="match status" value="1"/>
</dbReference>
<keyword evidence="5 13" id="KW-0812">Transmembrane</keyword>
<proteinExistence type="inferred from homology"/>
<dbReference type="GO" id="GO:0005343">
    <property type="term" value="F:organic acid:sodium symporter activity"/>
    <property type="evidence" value="ECO:0007669"/>
    <property type="project" value="TreeGrafter"/>
</dbReference>
<comment type="similarity">
    <text evidence="2 11">Belongs to the sodium:solute symporter (SSF) (TC 2.A.21) family.</text>
</comment>
<evidence type="ECO:0000256" key="9">
    <source>
        <dbReference type="ARBA" id="ARBA00023136"/>
    </source>
</evidence>
<evidence type="ECO:0000256" key="8">
    <source>
        <dbReference type="ARBA" id="ARBA00023065"/>
    </source>
</evidence>
<keyword evidence="6 13" id="KW-1133">Transmembrane helix</keyword>
<comment type="caution">
    <text evidence="14">The sequence shown here is derived from an EMBL/GenBank/DDBJ whole genome shotgun (WGS) entry which is preliminary data.</text>
</comment>
<evidence type="ECO:0000256" key="5">
    <source>
        <dbReference type="ARBA" id="ARBA00022692"/>
    </source>
</evidence>
<dbReference type="PROSITE" id="PS50283">
    <property type="entry name" value="NA_SOLUT_SYMP_3"/>
    <property type="match status" value="1"/>
</dbReference>
<evidence type="ECO:0000256" key="12">
    <source>
        <dbReference type="SAM" id="MobiDB-lite"/>
    </source>
</evidence>
<evidence type="ECO:0000313" key="15">
    <source>
        <dbReference type="Proteomes" id="UP001474421"/>
    </source>
</evidence>
<accession>A0AAW1BCY2</accession>
<reference evidence="14 15" key="1">
    <citation type="journal article" date="2024" name="Proc. Natl. Acad. Sci. U.S.A.">
        <title>The genetic regulatory architecture and epigenomic basis for age-related changes in rattlesnake venom.</title>
        <authorList>
            <person name="Hogan M.P."/>
            <person name="Holding M.L."/>
            <person name="Nystrom G.S."/>
            <person name="Colston T.J."/>
            <person name="Bartlett D.A."/>
            <person name="Mason A.J."/>
            <person name="Ellsworth S.A."/>
            <person name="Rautsaw R.M."/>
            <person name="Lawrence K.C."/>
            <person name="Strickland J.L."/>
            <person name="He B."/>
            <person name="Fraser P."/>
            <person name="Margres M.J."/>
            <person name="Gilbert D.M."/>
            <person name="Gibbs H.L."/>
            <person name="Parkinson C.L."/>
            <person name="Rokyta D.R."/>
        </authorList>
    </citation>
    <scope>NUCLEOTIDE SEQUENCE [LARGE SCALE GENOMIC DNA]</scope>
    <source>
        <strain evidence="14">DRR0105</strain>
    </source>
</reference>
<dbReference type="InterPro" id="IPR001734">
    <property type="entry name" value="Na/solute_symporter"/>
</dbReference>
<evidence type="ECO:0000256" key="11">
    <source>
        <dbReference type="RuleBase" id="RU362091"/>
    </source>
</evidence>
<dbReference type="GO" id="GO:0015730">
    <property type="term" value="P:propanoate transmembrane transport"/>
    <property type="evidence" value="ECO:0007669"/>
    <property type="project" value="TreeGrafter"/>
</dbReference>
<keyword evidence="8" id="KW-0406">Ion transport</keyword>
<gene>
    <name evidence="14" type="ORF">NXF25_012837</name>
</gene>
<dbReference type="GO" id="GO:0005886">
    <property type="term" value="C:plasma membrane"/>
    <property type="evidence" value="ECO:0007669"/>
    <property type="project" value="UniProtKB-SubCell"/>
</dbReference>
<dbReference type="Proteomes" id="UP001474421">
    <property type="component" value="Unassembled WGS sequence"/>
</dbReference>
<evidence type="ECO:0000313" key="14">
    <source>
        <dbReference type="EMBL" id="KAK9399818.1"/>
    </source>
</evidence>
<keyword evidence="4" id="KW-1003">Cell membrane</keyword>
<keyword evidence="10" id="KW-0739">Sodium transport</keyword>